<keyword evidence="2" id="KW-1185">Reference proteome</keyword>
<organism evidence="1 2">
    <name type="scientific">Xanthobacter autotrophicus (strain ATCC BAA-1158 / Py2)</name>
    <dbReference type="NCBI Taxonomy" id="78245"/>
    <lineage>
        <taxon>Bacteria</taxon>
        <taxon>Pseudomonadati</taxon>
        <taxon>Pseudomonadota</taxon>
        <taxon>Alphaproteobacteria</taxon>
        <taxon>Hyphomicrobiales</taxon>
        <taxon>Xanthobacteraceae</taxon>
        <taxon>Xanthobacter</taxon>
    </lineage>
</organism>
<dbReference type="AlphaFoldDB" id="A7INB2"/>
<accession>A7INB2</accession>
<dbReference type="Proteomes" id="UP000002417">
    <property type="component" value="Chromosome"/>
</dbReference>
<dbReference type="eggNOG" id="COG3551">
    <property type="taxonomic scope" value="Bacteria"/>
</dbReference>
<dbReference type="PhylomeDB" id="A7INB2"/>
<dbReference type="OrthoDB" id="9816424at2"/>
<sequence>MENAKRAVLVLGMHRSGTSALTRVVNLMGFRAPRTLMPANEGNADGYWESLVIVDLNERLLQACGGSWHSPGRLKAEPLEVARRSGLYDEMRRALSDEFGTAPHIVLKCPRISRLMGVYGPLLDEAGYRVSPLLAVRNPLEVAASLAKRDKFGLSRGLGIWLRYTLDSERATRGRPRAVVTFDGLLADWKGTMSRAEHQLAEPWPLLGAEPTDEISAALKPGLRHHRQGESRSRADRLSWRGFLARQAYGAMQRLAADPKDARAFRILDGIRLVYQSR</sequence>
<dbReference type="HOGENOM" id="CLU_032716_0_0_5"/>
<dbReference type="STRING" id="78245.Xaut_4285"/>
<dbReference type="EMBL" id="CP000781">
    <property type="protein sequence ID" value="ABS69506.1"/>
    <property type="molecule type" value="Genomic_DNA"/>
</dbReference>
<dbReference type="InterPro" id="IPR014556">
    <property type="entry name" value="UCP029407"/>
</dbReference>
<dbReference type="KEGG" id="xau:Xaut_4285"/>
<dbReference type="InterPro" id="IPR027417">
    <property type="entry name" value="P-loop_NTPase"/>
</dbReference>
<evidence type="ECO:0000313" key="1">
    <source>
        <dbReference type="EMBL" id="ABS69506.1"/>
    </source>
</evidence>
<dbReference type="PIRSF" id="PIRSF029407">
    <property type="entry name" value="UCP029407"/>
    <property type="match status" value="1"/>
</dbReference>
<evidence type="ECO:0008006" key="3">
    <source>
        <dbReference type="Google" id="ProtNLM"/>
    </source>
</evidence>
<reference evidence="1 2" key="1">
    <citation type="submission" date="2007-07" db="EMBL/GenBank/DDBJ databases">
        <title>Complete sequence of chromosome of Xanthobacter autotrophicus Py2.</title>
        <authorList>
            <consortium name="US DOE Joint Genome Institute"/>
            <person name="Copeland A."/>
            <person name="Lucas S."/>
            <person name="Lapidus A."/>
            <person name="Barry K."/>
            <person name="Glavina del Rio T."/>
            <person name="Hammon N."/>
            <person name="Israni S."/>
            <person name="Dalin E."/>
            <person name="Tice H."/>
            <person name="Pitluck S."/>
            <person name="Sims D."/>
            <person name="Brettin T."/>
            <person name="Bruce D."/>
            <person name="Detter J.C."/>
            <person name="Han C."/>
            <person name="Tapia R."/>
            <person name="Brainard J."/>
            <person name="Schmutz J."/>
            <person name="Larimer F."/>
            <person name="Land M."/>
            <person name="Hauser L."/>
            <person name="Kyrpides N."/>
            <person name="Kim E."/>
            <person name="Ensigns S.A."/>
            <person name="Richardson P."/>
        </authorList>
    </citation>
    <scope>NUCLEOTIDE SEQUENCE [LARGE SCALE GENOMIC DNA]</scope>
    <source>
        <strain evidence="2">ATCC BAA-1158 / Py2</strain>
    </source>
</reference>
<protein>
    <recommendedName>
        <fullName evidence="3">Sulfotransferase family protein</fullName>
    </recommendedName>
</protein>
<proteinExistence type="predicted"/>
<evidence type="ECO:0000313" key="2">
    <source>
        <dbReference type="Proteomes" id="UP000002417"/>
    </source>
</evidence>
<dbReference type="SUPFAM" id="SSF52540">
    <property type="entry name" value="P-loop containing nucleoside triphosphate hydrolases"/>
    <property type="match status" value="1"/>
</dbReference>
<dbReference type="Gene3D" id="3.40.50.300">
    <property type="entry name" value="P-loop containing nucleotide triphosphate hydrolases"/>
    <property type="match status" value="1"/>
</dbReference>
<gene>
    <name evidence="1" type="ordered locus">Xaut_4285</name>
</gene>
<name>A7INB2_XANP2</name>